<feature type="transmembrane region" description="Helical" evidence="8">
    <location>
        <begin position="484"/>
        <end position="507"/>
    </location>
</feature>
<evidence type="ECO:0000256" key="4">
    <source>
        <dbReference type="ARBA" id="ARBA00022475"/>
    </source>
</evidence>
<gene>
    <name evidence="11" type="ORF">HMPREF0202_02525</name>
</gene>
<comment type="similarity">
    <text evidence="2">Belongs to the AAE transporter (TC 2.A.81) family.</text>
</comment>
<dbReference type="AlphaFoldDB" id="U7V5M9"/>
<dbReference type="PATRIC" id="fig|1319815.3.peg.2419"/>
<dbReference type="eggNOG" id="COG2985">
    <property type="taxonomic scope" value="Bacteria"/>
</dbReference>
<evidence type="ECO:0000256" key="6">
    <source>
        <dbReference type="ARBA" id="ARBA00022989"/>
    </source>
</evidence>
<feature type="domain" description="YidE/YbjL duplication" evidence="10">
    <location>
        <begin position="396"/>
        <end position="565"/>
    </location>
</feature>
<dbReference type="GO" id="GO:0006813">
    <property type="term" value="P:potassium ion transport"/>
    <property type="evidence" value="ECO:0007669"/>
    <property type="project" value="InterPro"/>
</dbReference>
<feature type="transmembrane region" description="Helical" evidence="8">
    <location>
        <begin position="543"/>
        <end position="568"/>
    </location>
</feature>
<dbReference type="HOGENOM" id="CLU_035023_2_2_0"/>
<proteinExistence type="inferred from homology"/>
<dbReference type="GO" id="GO:0008324">
    <property type="term" value="F:monoatomic cation transmembrane transporter activity"/>
    <property type="evidence" value="ECO:0007669"/>
    <property type="project" value="InterPro"/>
</dbReference>
<evidence type="ECO:0000256" key="3">
    <source>
        <dbReference type="ARBA" id="ARBA00022448"/>
    </source>
</evidence>
<evidence type="ECO:0000313" key="12">
    <source>
        <dbReference type="Proteomes" id="UP000017081"/>
    </source>
</evidence>
<sequence length="571" mass="61933">MEIFADYIRSNVLIALFLSIGIGYAIGKIKIGKFQLGGIAGSLIIAVIIGQLGFNVPGILKTAFFALFIYACGYEGGPKFFGALNNKASMKFVISSFFMTVIGLLCVLFCAYYFDLDRGLAAGLAAGGLTQSAIIGTAGNSIGNLGLNPELTKQLQTNVAVGYSVTYIFGTLGPVLMVGTILPLIMKWDLRKSAIELEKSQSKGIVLGENEFLALEKVSSRIYEITKDSKYVGKTARELEEDFKEKIFLLDVSQNGSTIKVDNYDNYIFKENDWVVIGGKTKALLSLDGVLGTEIFDCTKFSTTTTEYKKSIIFHYKKFAGKTIEEIKTLLPPAATLGFVVAQVYRENEELPLKPDFKFEVGDEVILTGRKQNIDSSFKLLGYATPSKNVVDYITFSIGMILGIMIGEITLPIAGIPISLGTGGGCLFSGLIFGWLKSRFPKVGGIDTGTVSFLKVFGLVVFVVIVGLNAGKSALVTIEQYGMTLFWLGVFVTMVPQVITFLFDYFILKIKNPVDSVAIIAGGRSANPAYAEVLRKTQNSTPVLPFSVGYAVANVFLTMWGPVIVGIITKN</sequence>
<accession>U7V5M9</accession>
<feature type="transmembrane region" description="Helical" evidence="8">
    <location>
        <begin position="413"/>
        <end position="436"/>
    </location>
</feature>
<dbReference type="InterPro" id="IPR022457">
    <property type="entry name" value="Asp_Ala_antiprt"/>
</dbReference>
<feature type="transmembrane region" description="Helical" evidence="8">
    <location>
        <begin position="43"/>
        <end position="71"/>
    </location>
</feature>
<keyword evidence="5 8" id="KW-0812">Transmembrane</keyword>
<protein>
    <submittedName>
        <fullName evidence="11">Aspartate-alanine antiporter</fullName>
    </submittedName>
</protein>
<dbReference type="GO" id="GO:0005886">
    <property type="term" value="C:plasma membrane"/>
    <property type="evidence" value="ECO:0007669"/>
    <property type="project" value="UniProtKB-SubCell"/>
</dbReference>
<evidence type="ECO:0000259" key="9">
    <source>
        <dbReference type="Pfam" id="PF02080"/>
    </source>
</evidence>
<evidence type="ECO:0000313" key="11">
    <source>
        <dbReference type="EMBL" id="ERT66826.1"/>
    </source>
</evidence>
<dbReference type="InterPro" id="IPR006512">
    <property type="entry name" value="YidE_YbjL"/>
</dbReference>
<dbReference type="Gene3D" id="3.30.70.1450">
    <property type="entry name" value="Regulator of K+ conductance, C-terminal domain"/>
    <property type="match status" value="1"/>
</dbReference>
<feature type="transmembrane region" description="Helical" evidence="8">
    <location>
        <begin position="165"/>
        <end position="185"/>
    </location>
</feature>
<dbReference type="Pfam" id="PF02080">
    <property type="entry name" value="TrkA_C"/>
    <property type="match status" value="1"/>
</dbReference>
<evidence type="ECO:0000256" key="5">
    <source>
        <dbReference type="ARBA" id="ARBA00022692"/>
    </source>
</evidence>
<name>U7V5M9_9FUSO</name>
<feature type="transmembrane region" description="Helical" evidence="8">
    <location>
        <begin position="456"/>
        <end position="478"/>
    </location>
</feature>
<dbReference type="STRING" id="1319815.HMPREF0202_02525"/>
<dbReference type="PANTHER" id="PTHR30445:SF9">
    <property type="match status" value="1"/>
</dbReference>
<keyword evidence="3" id="KW-0813">Transport</keyword>
<feature type="transmembrane region" description="Helical" evidence="8">
    <location>
        <begin position="390"/>
        <end position="407"/>
    </location>
</feature>
<dbReference type="InterPro" id="IPR050144">
    <property type="entry name" value="AAE_transporter"/>
</dbReference>
<evidence type="ECO:0000259" key="10">
    <source>
        <dbReference type="Pfam" id="PF06826"/>
    </source>
</evidence>
<dbReference type="PANTHER" id="PTHR30445">
    <property type="entry name" value="K(+)_H(+) ANTIPORTER SUBUNIT KHTT"/>
    <property type="match status" value="1"/>
</dbReference>
<dbReference type="RefSeq" id="WP_023052054.1">
    <property type="nucleotide sequence ID" value="NZ_CP173065.2"/>
</dbReference>
<dbReference type="Proteomes" id="UP000017081">
    <property type="component" value="Unassembled WGS sequence"/>
</dbReference>
<dbReference type="InterPro" id="IPR006037">
    <property type="entry name" value="RCK_C"/>
</dbReference>
<feature type="transmembrane region" description="Helical" evidence="8">
    <location>
        <begin position="12"/>
        <end position="31"/>
    </location>
</feature>
<feature type="domain" description="YidE/YbjL duplication" evidence="10">
    <location>
        <begin position="15"/>
        <end position="179"/>
    </location>
</feature>
<dbReference type="NCBIfam" id="TIGR01625">
    <property type="entry name" value="YidE_YbjL_dupl"/>
    <property type="match status" value="1"/>
</dbReference>
<keyword evidence="4" id="KW-1003">Cell membrane</keyword>
<comment type="subcellular location">
    <subcellularLocation>
        <location evidence="1">Cell membrane</location>
        <topology evidence="1">Multi-pass membrane protein</topology>
    </subcellularLocation>
</comment>
<keyword evidence="12" id="KW-1185">Reference proteome</keyword>
<dbReference type="EMBL" id="AXZF01000134">
    <property type="protein sequence ID" value="ERT66826.1"/>
    <property type="molecule type" value="Genomic_DNA"/>
</dbReference>
<feature type="transmembrane region" description="Helical" evidence="8">
    <location>
        <begin position="92"/>
        <end position="114"/>
    </location>
</feature>
<evidence type="ECO:0000256" key="7">
    <source>
        <dbReference type="ARBA" id="ARBA00023136"/>
    </source>
</evidence>
<dbReference type="NCBIfam" id="TIGR03802">
    <property type="entry name" value="Asp_Ala_antiprt"/>
    <property type="match status" value="1"/>
</dbReference>
<feature type="domain" description="RCK C-terminal" evidence="9">
    <location>
        <begin position="318"/>
        <end position="381"/>
    </location>
</feature>
<keyword evidence="7 8" id="KW-0472">Membrane</keyword>
<comment type="caution">
    <text evidence="11">The sequence shown here is derived from an EMBL/GenBank/DDBJ whole genome shotgun (WGS) entry which is preliminary data.</text>
</comment>
<dbReference type="InterPro" id="IPR036721">
    <property type="entry name" value="RCK_C_sf"/>
</dbReference>
<keyword evidence="6 8" id="KW-1133">Transmembrane helix</keyword>
<evidence type="ECO:0000256" key="1">
    <source>
        <dbReference type="ARBA" id="ARBA00004651"/>
    </source>
</evidence>
<reference evidence="11 12" key="1">
    <citation type="submission" date="2013-08" db="EMBL/GenBank/DDBJ databases">
        <authorList>
            <person name="Weinstock G."/>
            <person name="Sodergren E."/>
            <person name="Wylie T."/>
            <person name="Fulton L."/>
            <person name="Fulton R."/>
            <person name="Fronick C."/>
            <person name="O'Laughlin M."/>
            <person name="Godfrey J."/>
            <person name="Miner T."/>
            <person name="Herter B."/>
            <person name="Appelbaum E."/>
            <person name="Cordes M."/>
            <person name="Lek S."/>
            <person name="Wollam A."/>
            <person name="Pepin K.H."/>
            <person name="Palsikar V.B."/>
            <person name="Mitreva M."/>
            <person name="Wilson R.K."/>
        </authorList>
    </citation>
    <scope>NUCLEOTIDE SEQUENCE [LARGE SCALE GENOMIC DNA]</scope>
    <source>
        <strain evidence="11 12">ATCC BAA-474</strain>
    </source>
</reference>
<dbReference type="SUPFAM" id="SSF116726">
    <property type="entry name" value="TrkA C-terminal domain-like"/>
    <property type="match status" value="2"/>
</dbReference>
<organism evidence="11 12">
    <name type="scientific">Cetobacterium somerae ATCC BAA-474</name>
    <dbReference type="NCBI Taxonomy" id="1319815"/>
    <lineage>
        <taxon>Bacteria</taxon>
        <taxon>Fusobacteriati</taxon>
        <taxon>Fusobacteriota</taxon>
        <taxon>Fusobacteriia</taxon>
        <taxon>Fusobacteriales</taxon>
        <taxon>Fusobacteriaceae</taxon>
        <taxon>Cetobacterium</taxon>
    </lineage>
</organism>
<evidence type="ECO:0000256" key="2">
    <source>
        <dbReference type="ARBA" id="ARBA00009854"/>
    </source>
</evidence>
<evidence type="ECO:0000256" key="8">
    <source>
        <dbReference type="SAM" id="Phobius"/>
    </source>
</evidence>
<dbReference type="Pfam" id="PF06826">
    <property type="entry name" value="Asp-Al_Ex"/>
    <property type="match status" value="2"/>
</dbReference>